<keyword evidence="1" id="KW-0238">DNA-binding</keyword>
<evidence type="ECO:0000313" key="4">
    <source>
        <dbReference type="Proteomes" id="UP000070657"/>
    </source>
</evidence>
<evidence type="ECO:0000313" key="3">
    <source>
        <dbReference type="EMBL" id="KXA92304.1"/>
    </source>
</evidence>
<evidence type="ECO:0000259" key="2">
    <source>
        <dbReference type="Pfam" id="PF07282"/>
    </source>
</evidence>
<dbReference type="InterPro" id="IPR010095">
    <property type="entry name" value="Cas12f1-like_TNB"/>
</dbReference>
<name>A0A133UDR0_9EURY</name>
<accession>A0A133UDR0</accession>
<dbReference type="GO" id="GO:0003677">
    <property type="term" value="F:DNA binding"/>
    <property type="evidence" value="ECO:0007669"/>
    <property type="project" value="UniProtKB-KW"/>
</dbReference>
<dbReference type="Pfam" id="PF07282">
    <property type="entry name" value="Cas12f1-like_TNB"/>
    <property type="match status" value="1"/>
</dbReference>
<dbReference type="EMBL" id="LHXP01000077">
    <property type="protein sequence ID" value="KXA92304.1"/>
    <property type="molecule type" value="Genomic_DNA"/>
</dbReference>
<dbReference type="AlphaFoldDB" id="A0A133UDR0"/>
<evidence type="ECO:0000256" key="1">
    <source>
        <dbReference type="ARBA" id="ARBA00023125"/>
    </source>
</evidence>
<feature type="non-terminal residue" evidence="3">
    <location>
        <position position="1"/>
    </location>
</feature>
<proteinExistence type="predicted"/>
<organism evidence="3 4">
    <name type="scientific">candidate division MSBL1 archaeon SCGC-AAA259E22</name>
    <dbReference type="NCBI Taxonomy" id="1698265"/>
    <lineage>
        <taxon>Archaea</taxon>
        <taxon>Methanobacteriati</taxon>
        <taxon>Methanobacteriota</taxon>
        <taxon>candidate division MSBL1</taxon>
    </lineage>
</organism>
<feature type="domain" description="Cas12f1-like TNB" evidence="2">
    <location>
        <begin position="38"/>
        <end position="103"/>
    </location>
</feature>
<gene>
    <name evidence="3" type="ORF">AKJ66_04360</name>
</gene>
<sequence>KLTTAYVESYDTIILEDLSIDEMCEGSRYAKSNLDASWGLFKELLLYKAESAGVEIVFVDLEDTTQECSQCGSMVPKRIWNREHKCPECGFETTRDHNSALNIKKRGLNKLGRGRAESTPVYTGTSTLTHVRTSSVVESGSSSLTSKAS</sequence>
<protein>
    <recommendedName>
        <fullName evidence="2">Cas12f1-like TNB domain-containing protein</fullName>
    </recommendedName>
</protein>
<dbReference type="Proteomes" id="UP000070657">
    <property type="component" value="Unassembled WGS sequence"/>
</dbReference>
<comment type="caution">
    <text evidence="3">The sequence shown here is derived from an EMBL/GenBank/DDBJ whole genome shotgun (WGS) entry which is preliminary data.</text>
</comment>
<reference evidence="3 4" key="1">
    <citation type="journal article" date="2016" name="Sci. Rep.">
        <title>Metabolic traits of an uncultured archaeal lineage -MSBL1- from brine pools of the Red Sea.</title>
        <authorList>
            <person name="Mwirichia R."/>
            <person name="Alam I."/>
            <person name="Rashid M."/>
            <person name="Vinu M."/>
            <person name="Ba-Alawi W."/>
            <person name="Anthony Kamau A."/>
            <person name="Kamanda Ngugi D."/>
            <person name="Goker M."/>
            <person name="Klenk H.P."/>
            <person name="Bajic V."/>
            <person name="Stingl U."/>
        </authorList>
    </citation>
    <scope>NUCLEOTIDE SEQUENCE [LARGE SCALE GENOMIC DNA]</scope>
    <source>
        <strain evidence="3">SCGC-AAA259E22</strain>
    </source>
</reference>
<keyword evidence="4" id="KW-1185">Reference proteome</keyword>